<protein>
    <recommendedName>
        <fullName evidence="4">Secreted protein</fullName>
    </recommendedName>
</protein>
<dbReference type="Proteomes" id="UP000002357">
    <property type="component" value="Chromosome"/>
</dbReference>
<feature type="signal peptide" evidence="1">
    <location>
        <begin position="1"/>
        <end position="23"/>
    </location>
</feature>
<sequence>MRTRATATAAAVGVLLAVLTACGETEEKKADAGACKAAVAKVLEDSASDGKLKDGERPKGCEGLSDKELEKITKDAAQEFLDKKKKEFTEDLKKDADKLVDQGTGAGEDVGKELDDALKELEKATSAPNP</sequence>
<gene>
    <name evidence="2" type="ORF">SCLAV_3129</name>
</gene>
<dbReference type="AlphaFoldDB" id="E2PXW0"/>
<evidence type="ECO:0000313" key="2">
    <source>
        <dbReference type="EMBL" id="EFG08200.1"/>
    </source>
</evidence>
<reference evidence="2 3" key="1">
    <citation type="journal article" date="2010" name="Genome Biol. Evol.">
        <title>The sequence of a 1.8-mb bacterial linear plasmid reveals a rich evolutionary reservoir of secondary metabolic pathways.</title>
        <authorList>
            <person name="Medema M.H."/>
            <person name="Trefzer A."/>
            <person name="Kovalchuk A."/>
            <person name="van den Berg M."/>
            <person name="Mueller U."/>
            <person name="Heijne W."/>
            <person name="Wu L."/>
            <person name="Alam M.T."/>
            <person name="Ronning C.M."/>
            <person name="Nierman W.C."/>
            <person name="Bovenberg R.A.L."/>
            <person name="Breitling R."/>
            <person name="Takano E."/>
        </authorList>
    </citation>
    <scope>NUCLEOTIDE SEQUENCE [LARGE SCALE GENOMIC DNA]</scope>
    <source>
        <strain evidence="3">ATCC 27064 / DSM 738 / JCM 4710 / NBRC 13307 / NCIMB 12785 / NRRL 3585 / VKM Ac-602</strain>
    </source>
</reference>
<dbReference type="STRING" id="1901.BB341_12940"/>
<keyword evidence="3" id="KW-1185">Reference proteome</keyword>
<dbReference type="RefSeq" id="WP_003961223.1">
    <property type="nucleotide sequence ID" value="NZ_CM000913.1"/>
</dbReference>
<organism evidence="2 3">
    <name type="scientific">Streptomyces clavuligerus</name>
    <dbReference type="NCBI Taxonomy" id="1901"/>
    <lineage>
        <taxon>Bacteria</taxon>
        <taxon>Bacillati</taxon>
        <taxon>Actinomycetota</taxon>
        <taxon>Actinomycetes</taxon>
        <taxon>Kitasatosporales</taxon>
        <taxon>Streptomycetaceae</taxon>
        <taxon>Streptomyces</taxon>
    </lineage>
</organism>
<feature type="chain" id="PRO_5003163175" description="Secreted protein" evidence="1">
    <location>
        <begin position="24"/>
        <end position="130"/>
    </location>
</feature>
<accession>E2PXW0</accession>
<evidence type="ECO:0000313" key="3">
    <source>
        <dbReference type="Proteomes" id="UP000002357"/>
    </source>
</evidence>
<dbReference type="GeneID" id="93730337"/>
<evidence type="ECO:0008006" key="4">
    <source>
        <dbReference type="Google" id="ProtNLM"/>
    </source>
</evidence>
<evidence type="ECO:0000256" key="1">
    <source>
        <dbReference type="SAM" id="SignalP"/>
    </source>
</evidence>
<dbReference type="PROSITE" id="PS51257">
    <property type="entry name" value="PROKAR_LIPOPROTEIN"/>
    <property type="match status" value="1"/>
</dbReference>
<name>E2PXW0_STRCL</name>
<dbReference type="KEGG" id="sclf:BB341_12940"/>
<keyword evidence="1" id="KW-0732">Signal</keyword>
<dbReference type="EMBL" id="CM000913">
    <property type="protein sequence ID" value="EFG08200.1"/>
    <property type="molecule type" value="Genomic_DNA"/>
</dbReference>
<proteinExistence type="predicted"/>